<evidence type="ECO:0000256" key="1">
    <source>
        <dbReference type="SAM" id="MobiDB-lite"/>
    </source>
</evidence>
<dbReference type="EMBL" id="QEAP01000112">
    <property type="protein sequence ID" value="TPX74718.1"/>
    <property type="molecule type" value="Genomic_DNA"/>
</dbReference>
<keyword evidence="3" id="KW-1185">Reference proteome</keyword>
<feature type="compositionally biased region" description="Acidic residues" evidence="1">
    <location>
        <begin position="1"/>
        <end position="10"/>
    </location>
</feature>
<proteinExistence type="predicted"/>
<feature type="region of interest" description="Disordered" evidence="1">
    <location>
        <begin position="319"/>
        <end position="347"/>
    </location>
</feature>
<accession>A0A507FH92</accession>
<dbReference type="STRING" id="246404.A0A507FH92"/>
<protein>
    <submittedName>
        <fullName evidence="2">Uncharacterized protein</fullName>
    </submittedName>
</protein>
<comment type="caution">
    <text evidence="2">The sequence shown here is derived from an EMBL/GenBank/DDBJ whole genome shotgun (WGS) entry which is preliminary data.</text>
</comment>
<sequence length="469" mass="51549">MDDYDSDESDVPPWHEELPPPPVRPVDSDNEDLAEEPPLAAKERLMRTKEKEKAAEREKDADRKKKKKERKDNAKMANSGPEAESNTFGVPVQNQRKKKTLLDAVTHRQAPLYDNCRLYAQNGSDLMAMISRKRYRWYLKKGIAEVLDDHSIRITFEPRGPGGAEYGITEKANVCVVCGSDSKLFRTYIVPHSYRSVFPESMSASQSHDVVLQCANCFPKWAKASGAMRTQLAKDFNAPVNGVVIPAVIGFSNRDSLEESNEAAYRSNNIIPSDAPKNPTISALPGLDGGTSTIGNTNANTIASNIKTIKICDDMAESTSSATGTDANTNSNDKNDANSIRSSSGSVSGSVSYSFHVSAKSAAKALLKVGPSLPADRRASLLDRVSRFTGKDVAEITDADLELIMNFGTGMRHGGIGAGDLVKTHEQIVVEAFKGREQELIVKWRTLFLETCEPRFLPEFWRVDFVKEG</sequence>
<feature type="compositionally biased region" description="Polar residues" evidence="1">
    <location>
        <begin position="319"/>
        <end position="332"/>
    </location>
</feature>
<dbReference type="OrthoDB" id="5511684at2759"/>
<evidence type="ECO:0000313" key="3">
    <source>
        <dbReference type="Proteomes" id="UP000320333"/>
    </source>
</evidence>
<feature type="region of interest" description="Disordered" evidence="1">
    <location>
        <begin position="1"/>
        <end position="94"/>
    </location>
</feature>
<organism evidence="2 3">
    <name type="scientific">Chytriomyces confervae</name>
    <dbReference type="NCBI Taxonomy" id="246404"/>
    <lineage>
        <taxon>Eukaryota</taxon>
        <taxon>Fungi</taxon>
        <taxon>Fungi incertae sedis</taxon>
        <taxon>Chytridiomycota</taxon>
        <taxon>Chytridiomycota incertae sedis</taxon>
        <taxon>Chytridiomycetes</taxon>
        <taxon>Chytridiales</taxon>
        <taxon>Chytriomycetaceae</taxon>
        <taxon>Chytriomyces</taxon>
    </lineage>
</organism>
<name>A0A507FH92_9FUNG</name>
<dbReference type="Proteomes" id="UP000320333">
    <property type="component" value="Unassembled WGS sequence"/>
</dbReference>
<dbReference type="AlphaFoldDB" id="A0A507FH92"/>
<reference evidence="2 3" key="1">
    <citation type="journal article" date="2019" name="Sci. Rep.">
        <title>Comparative genomics of chytrid fungi reveal insights into the obligate biotrophic and pathogenic lifestyle of Synchytrium endobioticum.</title>
        <authorList>
            <person name="van de Vossenberg B.T.L.H."/>
            <person name="Warris S."/>
            <person name="Nguyen H.D.T."/>
            <person name="van Gent-Pelzer M.P.E."/>
            <person name="Joly D.L."/>
            <person name="van de Geest H.C."/>
            <person name="Bonants P.J.M."/>
            <person name="Smith D.S."/>
            <person name="Levesque C.A."/>
            <person name="van der Lee T.A.J."/>
        </authorList>
    </citation>
    <scope>NUCLEOTIDE SEQUENCE [LARGE SCALE GENOMIC DNA]</scope>
    <source>
        <strain evidence="2 3">CBS 675.73</strain>
    </source>
</reference>
<evidence type="ECO:0000313" key="2">
    <source>
        <dbReference type="EMBL" id="TPX74718.1"/>
    </source>
</evidence>
<feature type="compositionally biased region" description="Polar residues" evidence="1">
    <location>
        <begin position="84"/>
        <end position="94"/>
    </location>
</feature>
<feature type="compositionally biased region" description="Basic and acidic residues" evidence="1">
    <location>
        <begin position="41"/>
        <end position="63"/>
    </location>
</feature>
<gene>
    <name evidence="2" type="ORF">CcCBS67573_g04010</name>
</gene>